<organism evidence="7 8">
    <name type="scientific">Coprobacter tertius</name>
    <dbReference type="NCBI Taxonomy" id="2944915"/>
    <lineage>
        <taxon>Bacteria</taxon>
        <taxon>Pseudomonadati</taxon>
        <taxon>Bacteroidota</taxon>
        <taxon>Bacteroidia</taxon>
        <taxon>Bacteroidales</taxon>
        <taxon>Barnesiellaceae</taxon>
        <taxon>Coprobacter</taxon>
    </lineage>
</organism>
<dbReference type="InterPro" id="IPR047199">
    <property type="entry name" value="CorA-like"/>
</dbReference>
<dbReference type="Gene3D" id="1.20.58.340">
    <property type="entry name" value="Magnesium transport protein CorA, transmembrane region"/>
    <property type="match status" value="2"/>
</dbReference>
<protein>
    <submittedName>
        <fullName evidence="7">Magnesium transporter CorA family protein</fullName>
    </submittedName>
</protein>
<dbReference type="Pfam" id="PF01544">
    <property type="entry name" value="CorA"/>
    <property type="match status" value="1"/>
</dbReference>
<gene>
    <name evidence="7" type="ORF">NMU02_01530</name>
</gene>
<dbReference type="InterPro" id="IPR045861">
    <property type="entry name" value="CorA_cytoplasmic_dom"/>
</dbReference>
<evidence type="ECO:0000313" key="7">
    <source>
        <dbReference type="EMBL" id="MCP9610773.1"/>
    </source>
</evidence>
<dbReference type="CDD" id="cd12827">
    <property type="entry name" value="EcCorA_ZntB-like_u2"/>
    <property type="match status" value="1"/>
</dbReference>
<evidence type="ECO:0000256" key="3">
    <source>
        <dbReference type="ARBA" id="ARBA00022692"/>
    </source>
</evidence>
<keyword evidence="4 6" id="KW-1133">Transmembrane helix</keyword>
<dbReference type="Gene3D" id="3.30.460.20">
    <property type="entry name" value="CorA soluble domain-like"/>
    <property type="match status" value="1"/>
</dbReference>
<dbReference type="EMBL" id="JANDHW010000001">
    <property type="protein sequence ID" value="MCP9610773.1"/>
    <property type="molecule type" value="Genomic_DNA"/>
</dbReference>
<dbReference type="SUPFAM" id="SSF144083">
    <property type="entry name" value="Magnesium transport protein CorA, transmembrane region"/>
    <property type="match status" value="1"/>
</dbReference>
<dbReference type="PANTHER" id="PTHR47891:SF2">
    <property type="entry name" value="MAGNESIUM AND COBALT TRANSPORTER"/>
    <property type="match status" value="1"/>
</dbReference>
<comment type="similarity">
    <text evidence="2">Belongs to the CorA metal ion transporter (MIT) (TC 1.A.35) family.</text>
</comment>
<keyword evidence="5 6" id="KW-0472">Membrane</keyword>
<accession>A0ABT1MDQ9</accession>
<name>A0ABT1MDQ9_9BACT</name>
<keyword evidence="8" id="KW-1185">Reference proteome</keyword>
<dbReference type="Proteomes" id="UP001205603">
    <property type="component" value="Unassembled WGS sequence"/>
</dbReference>
<dbReference type="PANTHER" id="PTHR47891">
    <property type="entry name" value="TRANSPORTER-RELATED"/>
    <property type="match status" value="1"/>
</dbReference>
<dbReference type="SUPFAM" id="SSF143865">
    <property type="entry name" value="CorA soluble domain-like"/>
    <property type="match status" value="1"/>
</dbReference>
<evidence type="ECO:0000313" key="8">
    <source>
        <dbReference type="Proteomes" id="UP001205603"/>
    </source>
</evidence>
<keyword evidence="3 6" id="KW-0812">Transmembrane</keyword>
<evidence type="ECO:0000256" key="1">
    <source>
        <dbReference type="ARBA" id="ARBA00004141"/>
    </source>
</evidence>
<feature type="transmembrane region" description="Helical" evidence="6">
    <location>
        <begin position="284"/>
        <end position="303"/>
    </location>
</feature>
<comment type="caution">
    <text evidence="7">The sequence shown here is derived from an EMBL/GenBank/DDBJ whole genome shotgun (WGS) entry which is preliminary data.</text>
</comment>
<reference evidence="7 8" key="1">
    <citation type="submission" date="2022-07" db="EMBL/GenBank/DDBJ databases">
        <title>Fecal culturing of patients with breast cancer.</title>
        <authorList>
            <person name="Teng N.M.Y."/>
            <person name="Kiu R."/>
            <person name="Evans R."/>
            <person name="Baker D.J."/>
            <person name="Zenner C."/>
            <person name="Robinson S.D."/>
            <person name="Hall L.J."/>
        </authorList>
    </citation>
    <scope>NUCLEOTIDE SEQUENCE [LARGE SCALE GENOMIC DNA]</scope>
    <source>
        <strain evidence="7 8">LH1063</strain>
    </source>
</reference>
<comment type="subcellular location">
    <subcellularLocation>
        <location evidence="1">Membrane</location>
        <topology evidence="1">Multi-pass membrane protein</topology>
    </subcellularLocation>
</comment>
<evidence type="ECO:0000256" key="4">
    <source>
        <dbReference type="ARBA" id="ARBA00022989"/>
    </source>
</evidence>
<evidence type="ECO:0000256" key="2">
    <source>
        <dbReference type="ARBA" id="ARBA00009765"/>
    </source>
</evidence>
<evidence type="ECO:0000256" key="5">
    <source>
        <dbReference type="ARBA" id="ARBA00023136"/>
    </source>
</evidence>
<dbReference type="InterPro" id="IPR002523">
    <property type="entry name" value="MgTranspt_CorA/ZnTranspt_ZntB"/>
</dbReference>
<dbReference type="InterPro" id="IPR045863">
    <property type="entry name" value="CorA_TM1_TM2"/>
</dbReference>
<evidence type="ECO:0000256" key="6">
    <source>
        <dbReference type="SAM" id="Phobius"/>
    </source>
</evidence>
<sequence>MGGTKMRNFIIGTNGLTSVEKQVANCWINVEIPTQEDIRYLTEELKIPHSFIHDIEDVDERPRIEYENDWQLIIIRIPIRNNNEDTPFYTIPLGIIFKDDVITTLCYYKTEMIADFISYNNHKGIGFSNKFDLVLKLLLSSAVWYLKYLKQLNNCIRSCEKELEKSIKNRELQSLLKIEKCFVYFITALKGNAILLTRIKGRAGIDSDLLEDVEIEMKQALETANVHSDILSGMMDAYASVIGNNMNNIMKQLTLISIIMMIPTLIASFYGMNVPNALQDNPHAIAIILSISLIVSAACAWLFKLRKIL</sequence>
<proteinExistence type="inferred from homology"/>
<feature type="transmembrane region" description="Helical" evidence="6">
    <location>
        <begin position="253"/>
        <end position="272"/>
    </location>
</feature>